<accession>A0ABU1AIE4</accession>
<dbReference type="Proteomes" id="UP001243717">
    <property type="component" value="Unassembled WGS sequence"/>
</dbReference>
<dbReference type="EMBL" id="JARXIC010000003">
    <property type="protein sequence ID" value="MDQ8193403.1"/>
    <property type="molecule type" value="Genomic_DNA"/>
</dbReference>
<protein>
    <submittedName>
        <fullName evidence="4">Amidohydrolase family protein</fullName>
    </submittedName>
</protein>
<dbReference type="SUPFAM" id="SSF51338">
    <property type="entry name" value="Composite domain of metallo-dependent hydrolases"/>
    <property type="match status" value="1"/>
</dbReference>
<keyword evidence="2" id="KW-0732">Signal</keyword>
<reference evidence="4 5" key="1">
    <citation type="submission" date="2023-04" db="EMBL/GenBank/DDBJ databases">
        <title>A novel bacteria isolated from coastal sediment.</title>
        <authorList>
            <person name="Liu X.-J."/>
            <person name="Du Z.-J."/>
        </authorList>
    </citation>
    <scope>NUCLEOTIDE SEQUENCE [LARGE SCALE GENOMIC DNA]</scope>
    <source>
        <strain evidence="4 5">SDUM461004</strain>
    </source>
</reference>
<dbReference type="Gene3D" id="3.20.20.140">
    <property type="entry name" value="Metal-dependent hydrolases"/>
    <property type="match status" value="1"/>
</dbReference>
<dbReference type="InterPro" id="IPR011059">
    <property type="entry name" value="Metal-dep_hydrolase_composite"/>
</dbReference>
<dbReference type="InterPro" id="IPR032466">
    <property type="entry name" value="Metal_Hydrolase"/>
</dbReference>
<feature type="domain" description="Amidohydrolase-related" evidence="3">
    <location>
        <begin position="76"/>
        <end position="420"/>
    </location>
</feature>
<comment type="caution">
    <text evidence="4">The sequence shown here is derived from an EMBL/GenBank/DDBJ whole genome shotgun (WGS) entry which is preliminary data.</text>
</comment>
<name>A0ABU1AIE4_9BACT</name>
<proteinExistence type="predicted"/>
<sequence length="461" mass="50217">MKPSITRTAVLLALATGSIVHAYQVRSDMILTMADGQATVIDGYMEVGEDGRIVAIEAGEPPASSSEEIVDARGRIVMPGFVSGHNHLWQSAFRGLGADQELYGWLKSLHWTFGRHFETGDMYAFTLHGALDQMVNGITTTLNHSQTIAPSYEDYMEQFAAEMDAGQHFIYSYVLDSDEPDVEARKAKLVDLIAETEALPDGHPCLGFGLHGVGIYRGADKMSEEVSVAKELGLDMQVHYLEEKAESLKSGQSNFQTMKEGGAVWDGLVYAHFIHVTDEILNVSAAAGAKMIWNPLSNGRLASGLADVPRYIDQGLQVGLGVDGAASADIADPFQNMRMGMYALRMRDSDAGIMSCYQILEMHTLKTAEVLEVEDQVGSLAPGKYADFLIIDPVSPVFDPYATLVFASDASNIESVWVRGVKQVEAGEVLKHDLPELRSEVAERVARIAAAAKNTKPEDHM</sequence>
<gene>
    <name evidence="4" type="ORF">QEH59_03140</name>
</gene>
<dbReference type="RefSeq" id="WP_308983901.1">
    <property type="nucleotide sequence ID" value="NZ_JARXIC010000003.1"/>
</dbReference>
<evidence type="ECO:0000313" key="4">
    <source>
        <dbReference type="EMBL" id="MDQ8193403.1"/>
    </source>
</evidence>
<keyword evidence="1" id="KW-0378">Hydrolase</keyword>
<dbReference type="SUPFAM" id="SSF51556">
    <property type="entry name" value="Metallo-dependent hydrolases"/>
    <property type="match status" value="1"/>
</dbReference>
<dbReference type="InterPro" id="IPR050287">
    <property type="entry name" value="MTA/SAH_deaminase"/>
</dbReference>
<evidence type="ECO:0000256" key="2">
    <source>
        <dbReference type="SAM" id="SignalP"/>
    </source>
</evidence>
<dbReference type="Pfam" id="PF01979">
    <property type="entry name" value="Amidohydro_1"/>
    <property type="match status" value="1"/>
</dbReference>
<keyword evidence="5" id="KW-1185">Reference proteome</keyword>
<evidence type="ECO:0000259" key="3">
    <source>
        <dbReference type="Pfam" id="PF01979"/>
    </source>
</evidence>
<dbReference type="PANTHER" id="PTHR43794:SF11">
    <property type="entry name" value="AMIDOHYDROLASE-RELATED DOMAIN-CONTAINING PROTEIN"/>
    <property type="match status" value="1"/>
</dbReference>
<dbReference type="InterPro" id="IPR006680">
    <property type="entry name" value="Amidohydro-rel"/>
</dbReference>
<evidence type="ECO:0000313" key="5">
    <source>
        <dbReference type="Proteomes" id="UP001243717"/>
    </source>
</evidence>
<feature type="signal peptide" evidence="2">
    <location>
        <begin position="1"/>
        <end position="22"/>
    </location>
</feature>
<evidence type="ECO:0000256" key="1">
    <source>
        <dbReference type="ARBA" id="ARBA00022801"/>
    </source>
</evidence>
<dbReference type="Gene3D" id="2.30.40.10">
    <property type="entry name" value="Urease, subunit C, domain 1"/>
    <property type="match status" value="1"/>
</dbReference>
<dbReference type="PANTHER" id="PTHR43794">
    <property type="entry name" value="AMINOHYDROLASE SSNA-RELATED"/>
    <property type="match status" value="1"/>
</dbReference>
<feature type="chain" id="PRO_5046514523" evidence="2">
    <location>
        <begin position="23"/>
        <end position="461"/>
    </location>
</feature>
<organism evidence="4 5">
    <name type="scientific">Thalassobacterium sedimentorum</name>
    <dbReference type="NCBI Taxonomy" id="3041258"/>
    <lineage>
        <taxon>Bacteria</taxon>
        <taxon>Pseudomonadati</taxon>
        <taxon>Verrucomicrobiota</taxon>
        <taxon>Opitutia</taxon>
        <taxon>Puniceicoccales</taxon>
        <taxon>Coraliomargaritaceae</taxon>
        <taxon>Thalassobacterium</taxon>
    </lineage>
</organism>